<keyword evidence="2 7" id="KW-0812">Transmembrane</keyword>
<keyword evidence="9" id="KW-1185">Reference proteome</keyword>
<comment type="subcellular location">
    <subcellularLocation>
        <location evidence="7">Cell inner membrane</location>
        <topology evidence="7">Single-pass membrane protein</topology>
    </subcellularLocation>
</comment>
<dbReference type="eggNOG" id="COG1559">
    <property type="taxonomic scope" value="Bacteria"/>
</dbReference>
<comment type="similarity">
    <text evidence="7">Belongs to the transglycosylase MltG family.</text>
</comment>
<feature type="transmembrane region" description="Helical" evidence="7">
    <location>
        <begin position="30"/>
        <end position="56"/>
    </location>
</feature>
<dbReference type="GO" id="GO:0005886">
    <property type="term" value="C:plasma membrane"/>
    <property type="evidence" value="ECO:0007669"/>
    <property type="project" value="UniProtKB-SubCell"/>
</dbReference>
<dbReference type="RefSeq" id="WP_013835682.1">
    <property type="nucleotide sequence ID" value="NC_015581.1"/>
</dbReference>
<proteinExistence type="inferred from homology"/>
<evidence type="ECO:0000313" key="9">
    <source>
        <dbReference type="Proteomes" id="UP000009232"/>
    </source>
</evidence>
<sequence length="378" mass="42506">MAEADANDTQDSNNNTPAVPSKRVLGWVKLIQWMLVISGLLMLLAGLGTSISIWHWSQAPIAGSAAGVENHVENPNEQRVRIEILPGQSAQRTARELANLHVLQRPDWFVWWLRWQDQAHLIRAGEYDINPQWTPLQLRDALLAGANVRHPFTIVPGETLTQVRQKIRELDNVRQTLSDEAWLTLGDRWAELGVTPFLEGWLLPETYFYQAGESDWQLVERAVLAMVATLNQAWLASNEGQGLPLKSPYEALILASIIEKETGVAHEREMISGVFIRRLERNMRLQTDPTVIYGMGDAYQGRIGRAGLDTPTPYNTYIIRGLPPTPIAMPSAAAVMATVNPDQRDYLFFVAKGGGAHHFSVTLEEHNRAVRRYILNRN</sequence>
<evidence type="ECO:0000256" key="5">
    <source>
        <dbReference type="ARBA" id="ARBA00023239"/>
    </source>
</evidence>
<comment type="catalytic activity">
    <reaction evidence="7">
        <text>a peptidoglycan chain = a peptidoglycan chain with N-acetyl-1,6-anhydromuramyl-[peptide] at the reducing end + a peptidoglycan chain with N-acetylglucosamine at the non-reducing end.</text>
        <dbReference type="EC" id="4.2.2.29"/>
    </reaction>
</comment>
<dbReference type="HOGENOM" id="CLU_025574_0_2_6"/>
<dbReference type="KEGG" id="tcy:Thicy_1138"/>
<comment type="function">
    <text evidence="7">Functions as a peptidoglycan terminase that cleaves nascent peptidoglycan strands endolytically to terminate their elongation.</text>
</comment>
<dbReference type="EMBL" id="CP002776">
    <property type="protein sequence ID" value="AEG31905.1"/>
    <property type="molecule type" value="Genomic_DNA"/>
</dbReference>
<dbReference type="Pfam" id="PF02618">
    <property type="entry name" value="YceG"/>
    <property type="match status" value="1"/>
</dbReference>
<evidence type="ECO:0000256" key="7">
    <source>
        <dbReference type="HAMAP-Rule" id="MF_02065"/>
    </source>
</evidence>
<gene>
    <name evidence="7" type="primary">mltG</name>
    <name evidence="8" type="ordered locus">Thicy_1138</name>
</gene>
<dbReference type="GO" id="GO:0008932">
    <property type="term" value="F:lytic endotransglycosylase activity"/>
    <property type="evidence" value="ECO:0007669"/>
    <property type="project" value="UniProtKB-UniRule"/>
</dbReference>
<dbReference type="Proteomes" id="UP000009232">
    <property type="component" value="Chromosome"/>
</dbReference>
<dbReference type="EC" id="4.2.2.29" evidence="7"/>
<organism evidence="8 9">
    <name type="scientific">Thiomicrospira cyclica (strain DSM 14477 / JCM 11371 / ALM1)</name>
    <name type="common">Thioalkalimicrobium cyclicum</name>
    <dbReference type="NCBI Taxonomy" id="717773"/>
    <lineage>
        <taxon>Bacteria</taxon>
        <taxon>Pseudomonadati</taxon>
        <taxon>Pseudomonadota</taxon>
        <taxon>Gammaproteobacteria</taxon>
        <taxon>Thiotrichales</taxon>
        <taxon>Piscirickettsiaceae</taxon>
        <taxon>Thiomicrospira</taxon>
    </lineage>
</organism>
<evidence type="ECO:0000256" key="6">
    <source>
        <dbReference type="ARBA" id="ARBA00023316"/>
    </source>
</evidence>
<evidence type="ECO:0000256" key="1">
    <source>
        <dbReference type="ARBA" id="ARBA00022475"/>
    </source>
</evidence>
<dbReference type="STRING" id="717773.Thicy_1138"/>
<dbReference type="AlphaFoldDB" id="F6D8Q4"/>
<dbReference type="NCBIfam" id="TIGR00247">
    <property type="entry name" value="endolytic transglycosylase MltG"/>
    <property type="match status" value="1"/>
</dbReference>
<keyword evidence="7" id="KW-0997">Cell inner membrane</keyword>
<dbReference type="GO" id="GO:0071555">
    <property type="term" value="P:cell wall organization"/>
    <property type="evidence" value="ECO:0007669"/>
    <property type="project" value="UniProtKB-KW"/>
</dbReference>
<protein>
    <recommendedName>
        <fullName evidence="7">Endolytic murein transglycosylase</fullName>
        <ecNumber evidence="7">4.2.2.29</ecNumber>
    </recommendedName>
    <alternativeName>
        <fullName evidence="7">Peptidoglycan lytic transglycosylase</fullName>
    </alternativeName>
    <alternativeName>
        <fullName evidence="7">Peptidoglycan polymerization terminase</fullName>
    </alternativeName>
</protein>
<dbReference type="InterPro" id="IPR003770">
    <property type="entry name" value="MLTG-like"/>
</dbReference>
<feature type="site" description="Important for catalytic activity" evidence="7">
    <location>
        <position position="261"/>
    </location>
</feature>
<reference evidence="8 9" key="1">
    <citation type="submission" date="2011-05" db="EMBL/GenBank/DDBJ databases">
        <title>Complete sequence of Thioalkalimicrobium cyclicum ALM1.</title>
        <authorList>
            <consortium name="US DOE Joint Genome Institute"/>
            <person name="Lucas S."/>
            <person name="Han J."/>
            <person name="Lapidus A."/>
            <person name="Cheng J.-F."/>
            <person name="Goodwin L."/>
            <person name="Pitluck S."/>
            <person name="Peters L."/>
            <person name="Mikhailova N."/>
            <person name="Davenport K."/>
            <person name="Han C."/>
            <person name="Tapia R."/>
            <person name="Land M."/>
            <person name="Hauser L."/>
            <person name="Kyrpides N."/>
            <person name="Ivanova N."/>
            <person name="Pagani I."/>
            <person name="Kappler U."/>
            <person name="Woyke T."/>
        </authorList>
    </citation>
    <scope>NUCLEOTIDE SEQUENCE [LARGE SCALE GENOMIC DNA]</scope>
    <source>
        <strain evidence="9">DSM 14477 / JCM 11371 / ALM1</strain>
    </source>
</reference>
<dbReference type="PANTHER" id="PTHR30518">
    <property type="entry name" value="ENDOLYTIC MUREIN TRANSGLYCOSYLASE"/>
    <property type="match status" value="1"/>
</dbReference>
<keyword evidence="6 7" id="KW-0961">Cell wall biogenesis/degradation</keyword>
<keyword evidence="4 7" id="KW-0472">Membrane</keyword>
<dbReference type="Gene3D" id="3.30.160.60">
    <property type="entry name" value="Classic Zinc Finger"/>
    <property type="match status" value="1"/>
</dbReference>
<keyword evidence="5 7" id="KW-0456">Lyase</keyword>
<accession>F6D8Q4</accession>
<keyword evidence="3 7" id="KW-1133">Transmembrane helix</keyword>
<keyword evidence="1 7" id="KW-1003">Cell membrane</keyword>
<dbReference type="GO" id="GO:0009252">
    <property type="term" value="P:peptidoglycan biosynthetic process"/>
    <property type="evidence" value="ECO:0007669"/>
    <property type="project" value="UniProtKB-UniRule"/>
</dbReference>
<evidence type="ECO:0000313" key="8">
    <source>
        <dbReference type="EMBL" id="AEG31905.1"/>
    </source>
</evidence>
<evidence type="ECO:0000256" key="3">
    <source>
        <dbReference type="ARBA" id="ARBA00022989"/>
    </source>
</evidence>
<dbReference type="OrthoDB" id="9814591at2"/>
<name>F6D8Q4_THICA</name>
<evidence type="ECO:0000256" key="2">
    <source>
        <dbReference type="ARBA" id="ARBA00022692"/>
    </source>
</evidence>
<dbReference type="Gene3D" id="3.30.1490.480">
    <property type="entry name" value="Endolytic murein transglycosylase"/>
    <property type="match status" value="1"/>
</dbReference>
<dbReference type="PANTHER" id="PTHR30518:SF2">
    <property type="entry name" value="ENDOLYTIC MUREIN TRANSGLYCOSYLASE"/>
    <property type="match status" value="1"/>
</dbReference>
<dbReference type="CDD" id="cd08010">
    <property type="entry name" value="MltG_like"/>
    <property type="match status" value="1"/>
</dbReference>
<evidence type="ECO:0000256" key="4">
    <source>
        <dbReference type="ARBA" id="ARBA00023136"/>
    </source>
</evidence>
<dbReference type="HAMAP" id="MF_02065">
    <property type="entry name" value="MltG"/>
    <property type="match status" value="1"/>
</dbReference>